<evidence type="ECO:0000313" key="3">
    <source>
        <dbReference type="EMBL" id="KIW49123.1"/>
    </source>
</evidence>
<dbReference type="STRING" id="348802.A0A0D2E116"/>
<dbReference type="Proteomes" id="UP000054342">
    <property type="component" value="Unassembled WGS sequence"/>
</dbReference>
<evidence type="ECO:0000256" key="2">
    <source>
        <dbReference type="SAM" id="SignalP"/>
    </source>
</evidence>
<reference evidence="3 4" key="1">
    <citation type="submission" date="2015-01" db="EMBL/GenBank/DDBJ databases">
        <title>The Genome Sequence of Exophiala xenobiotica CBS118157.</title>
        <authorList>
            <consortium name="The Broad Institute Genomics Platform"/>
            <person name="Cuomo C."/>
            <person name="de Hoog S."/>
            <person name="Gorbushina A."/>
            <person name="Stielow B."/>
            <person name="Teixiera M."/>
            <person name="Abouelleil A."/>
            <person name="Chapman S.B."/>
            <person name="Priest M."/>
            <person name="Young S.K."/>
            <person name="Wortman J."/>
            <person name="Nusbaum C."/>
            <person name="Birren B."/>
        </authorList>
    </citation>
    <scope>NUCLEOTIDE SEQUENCE [LARGE SCALE GENOMIC DNA]</scope>
    <source>
        <strain evidence="3 4">CBS 118157</strain>
    </source>
</reference>
<dbReference type="GeneID" id="25332740"/>
<evidence type="ECO:0000313" key="4">
    <source>
        <dbReference type="Proteomes" id="UP000054342"/>
    </source>
</evidence>
<protein>
    <submittedName>
        <fullName evidence="3">Uncharacterized protein</fullName>
    </submittedName>
</protein>
<dbReference type="OrthoDB" id="4135936at2759"/>
<proteinExistence type="predicted"/>
<accession>A0A0D2E116</accession>
<keyword evidence="2" id="KW-0732">Signal</keyword>
<name>A0A0D2E116_9EURO</name>
<dbReference type="EMBL" id="KN847323">
    <property type="protein sequence ID" value="KIW49123.1"/>
    <property type="molecule type" value="Genomic_DNA"/>
</dbReference>
<feature type="signal peptide" evidence="2">
    <location>
        <begin position="1"/>
        <end position="22"/>
    </location>
</feature>
<feature type="compositionally biased region" description="Pro residues" evidence="1">
    <location>
        <begin position="117"/>
        <end position="128"/>
    </location>
</feature>
<evidence type="ECO:0000256" key="1">
    <source>
        <dbReference type="SAM" id="MobiDB-lite"/>
    </source>
</evidence>
<feature type="chain" id="PRO_5002240877" evidence="2">
    <location>
        <begin position="23"/>
        <end position="357"/>
    </location>
</feature>
<organism evidence="3 4">
    <name type="scientific">Exophiala xenobiotica</name>
    <dbReference type="NCBI Taxonomy" id="348802"/>
    <lineage>
        <taxon>Eukaryota</taxon>
        <taxon>Fungi</taxon>
        <taxon>Dikarya</taxon>
        <taxon>Ascomycota</taxon>
        <taxon>Pezizomycotina</taxon>
        <taxon>Eurotiomycetes</taxon>
        <taxon>Chaetothyriomycetidae</taxon>
        <taxon>Chaetothyriales</taxon>
        <taxon>Herpotrichiellaceae</taxon>
        <taxon>Exophiala</taxon>
    </lineage>
</organism>
<keyword evidence="4" id="KW-1185">Reference proteome</keyword>
<dbReference type="RefSeq" id="XP_013309707.1">
    <property type="nucleotide sequence ID" value="XM_013454253.1"/>
</dbReference>
<feature type="region of interest" description="Disordered" evidence="1">
    <location>
        <begin position="117"/>
        <end position="138"/>
    </location>
</feature>
<sequence>MTWNTLLKALTTFLFLSVSVAAAGDASKAMADGAIDQAKVQQYKALFDKEQHDDTSSTTGNIPTKTFDSSVFESPFRWTDIIHGAWSMTTCDPSCAACPKGCNLACCARRPLPDFPPPIAEPPSPPTSRKPHPTSHSAPNQSPLSCPCRCSPDCPPSIQAVCCATGEAKDGVDLGDDHQDSWFKPLVCPCHCEASCPTWIQAICCDTPGSGLAKGTPDEPRDNLGLVMQNAAGDPVSVLAAVNITVEQSFITMDLVRGLERTSEMARDESRDVFQIVLDVIVGPGDPDQKIAIKQSFQVVDGSGLWEQEQVLLGLGFMARVDGLSIKKEYLAGLEEGLPIVSGTKNTGSKEDRHDEL</sequence>
<gene>
    <name evidence="3" type="ORF">PV05_10832</name>
</gene>
<dbReference type="HOGENOM" id="CLU_027505_0_0_1"/>
<dbReference type="AlphaFoldDB" id="A0A0D2E116"/>